<dbReference type="Gene3D" id="2.20.28.120">
    <property type="entry name" value="Ribosomal protein L33"/>
    <property type="match status" value="1"/>
</dbReference>
<comment type="similarity">
    <text evidence="1">Belongs to the bacterial ribosomal protein bL33 family.</text>
</comment>
<evidence type="ECO:0000256" key="1">
    <source>
        <dbReference type="ARBA" id="ARBA00007596"/>
    </source>
</evidence>
<protein>
    <submittedName>
        <fullName evidence="4">Uncharacterized protein</fullName>
    </submittedName>
</protein>
<name>A0A8H8RT49_9HELO</name>
<comment type="caution">
    <text evidence="4">The sequence shown here is derived from an EMBL/GenBank/DDBJ whole genome shotgun (WGS) entry which is preliminary data.</text>
</comment>
<organism evidence="4 5">
    <name type="scientific">Lachnellula subtilissima</name>
    <dbReference type="NCBI Taxonomy" id="602034"/>
    <lineage>
        <taxon>Eukaryota</taxon>
        <taxon>Fungi</taxon>
        <taxon>Dikarya</taxon>
        <taxon>Ascomycota</taxon>
        <taxon>Pezizomycotina</taxon>
        <taxon>Leotiomycetes</taxon>
        <taxon>Helotiales</taxon>
        <taxon>Lachnaceae</taxon>
        <taxon>Lachnellula</taxon>
    </lineage>
</organism>
<dbReference type="GO" id="GO:0005840">
    <property type="term" value="C:ribosome"/>
    <property type="evidence" value="ECO:0007669"/>
    <property type="project" value="UniProtKB-KW"/>
</dbReference>
<feature type="non-terminal residue" evidence="4">
    <location>
        <position position="1"/>
    </location>
</feature>
<accession>A0A8H8RT49</accession>
<dbReference type="EMBL" id="QGMJ01000195">
    <property type="protein sequence ID" value="TVY40091.1"/>
    <property type="molecule type" value="Genomic_DNA"/>
</dbReference>
<reference evidence="4 5" key="1">
    <citation type="submission" date="2018-05" db="EMBL/GenBank/DDBJ databases">
        <title>Genome sequencing and assembly of the regulated plant pathogen Lachnellula willkommii and related sister species for the development of diagnostic species identification markers.</title>
        <authorList>
            <person name="Giroux E."/>
            <person name="Bilodeau G."/>
        </authorList>
    </citation>
    <scope>NUCLEOTIDE SEQUENCE [LARGE SCALE GENOMIC DNA]</scope>
    <source>
        <strain evidence="4 5">CBS 197.66</strain>
    </source>
</reference>
<dbReference type="OrthoDB" id="275534at2759"/>
<proteinExistence type="inferred from homology"/>
<dbReference type="GO" id="GO:1990904">
    <property type="term" value="C:ribonucleoprotein complex"/>
    <property type="evidence" value="ECO:0007669"/>
    <property type="project" value="UniProtKB-KW"/>
</dbReference>
<evidence type="ECO:0000313" key="4">
    <source>
        <dbReference type="EMBL" id="TVY40091.1"/>
    </source>
</evidence>
<keyword evidence="2" id="KW-0689">Ribosomal protein</keyword>
<dbReference type="AlphaFoldDB" id="A0A8H8RT49"/>
<keyword evidence="5" id="KW-1185">Reference proteome</keyword>
<dbReference type="Proteomes" id="UP000462212">
    <property type="component" value="Unassembled WGS sequence"/>
</dbReference>
<sequence>MALTGYYKTLMRPRTHRPLSMLKYDPVGTFCFSLVYTYGQGKGVRGYWGKELGYGRRCYFLSRSAVGDSGRVAESYTTRYMCGMN</sequence>
<evidence type="ECO:0000313" key="5">
    <source>
        <dbReference type="Proteomes" id="UP000462212"/>
    </source>
</evidence>
<keyword evidence="3" id="KW-0687">Ribonucleoprotein</keyword>
<evidence type="ECO:0000256" key="2">
    <source>
        <dbReference type="ARBA" id="ARBA00022980"/>
    </source>
</evidence>
<gene>
    <name evidence="4" type="ORF">LSUB1_G003666</name>
</gene>
<dbReference type="InterPro" id="IPR038584">
    <property type="entry name" value="Ribosomal_bL33_sf"/>
</dbReference>
<evidence type="ECO:0000256" key="3">
    <source>
        <dbReference type="ARBA" id="ARBA00023274"/>
    </source>
</evidence>